<proteinExistence type="predicted"/>
<comment type="caution">
    <text evidence="2">The sequence shown here is derived from an EMBL/GenBank/DDBJ whole genome shotgun (WGS) entry which is preliminary data.</text>
</comment>
<dbReference type="AlphaFoldDB" id="A0A1E5V9Y4"/>
<name>A0A1E5V9Y4_9POAL</name>
<dbReference type="EMBL" id="LWDX02046639">
    <property type="protein sequence ID" value="OEL21972.1"/>
    <property type="molecule type" value="Genomic_DNA"/>
</dbReference>
<gene>
    <name evidence="2" type="ORF">BAE44_0017008</name>
</gene>
<keyword evidence="3" id="KW-1185">Reference proteome</keyword>
<dbReference type="Proteomes" id="UP000095767">
    <property type="component" value="Unassembled WGS sequence"/>
</dbReference>
<evidence type="ECO:0000256" key="1">
    <source>
        <dbReference type="SAM" id="MobiDB-lite"/>
    </source>
</evidence>
<accession>A0A1E5V9Y4</accession>
<feature type="compositionally biased region" description="Polar residues" evidence="1">
    <location>
        <begin position="11"/>
        <end position="24"/>
    </location>
</feature>
<evidence type="ECO:0000313" key="2">
    <source>
        <dbReference type="EMBL" id="OEL21972.1"/>
    </source>
</evidence>
<reference evidence="2 3" key="1">
    <citation type="submission" date="2016-09" db="EMBL/GenBank/DDBJ databases">
        <title>The draft genome of Dichanthelium oligosanthes: A C3 panicoid grass species.</title>
        <authorList>
            <person name="Studer A.J."/>
            <person name="Schnable J.C."/>
            <person name="Brutnell T.P."/>
        </authorList>
    </citation>
    <scope>NUCLEOTIDE SEQUENCE [LARGE SCALE GENOMIC DNA]</scope>
    <source>
        <strain evidence="3">cv. Kellogg 1175</strain>
        <tissue evidence="2">Leaf</tissue>
    </source>
</reference>
<organism evidence="2 3">
    <name type="scientific">Dichanthelium oligosanthes</name>
    <dbReference type="NCBI Taxonomy" id="888268"/>
    <lineage>
        <taxon>Eukaryota</taxon>
        <taxon>Viridiplantae</taxon>
        <taxon>Streptophyta</taxon>
        <taxon>Embryophyta</taxon>
        <taxon>Tracheophyta</taxon>
        <taxon>Spermatophyta</taxon>
        <taxon>Magnoliopsida</taxon>
        <taxon>Liliopsida</taxon>
        <taxon>Poales</taxon>
        <taxon>Poaceae</taxon>
        <taxon>PACMAD clade</taxon>
        <taxon>Panicoideae</taxon>
        <taxon>Panicodae</taxon>
        <taxon>Paniceae</taxon>
        <taxon>Dichantheliinae</taxon>
        <taxon>Dichanthelium</taxon>
    </lineage>
</organism>
<feature type="region of interest" description="Disordered" evidence="1">
    <location>
        <begin position="1"/>
        <end position="29"/>
    </location>
</feature>
<protein>
    <submittedName>
        <fullName evidence="2">Uncharacterized protein</fullName>
    </submittedName>
</protein>
<sequence length="53" mass="5907">MRSKEPRPPFGSNSSPSVQPSFYSHDQREGLEVQGVESVQGMNPHMQCPHCAH</sequence>
<evidence type="ECO:0000313" key="3">
    <source>
        <dbReference type="Proteomes" id="UP000095767"/>
    </source>
</evidence>